<dbReference type="EMBL" id="CP012524">
    <property type="protein sequence ID" value="ALC40731.1"/>
    <property type="molecule type" value="Genomic_DNA"/>
</dbReference>
<keyword evidence="3 10" id="KW-0328">Glycosyltransferase</keyword>
<dbReference type="OMA" id="GHQFCNV"/>
<evidence type="ECO:0000256" key="3">
    <source>
        <dbReference type="ARBA" id="ARBA00022676"/>
    </source>
</evidence>
<dbReference type="Gene3D" id="3.90.550.50">
    <property type="match status" value="1"/>
</dbReference>
<dbReference type="GO" id="GO:0006493">
    <property type="term" value="P:protein O-linked glycosylation"/>
    <property type="evidence" value="ECO:0007669"/>
    <property type="project" value="TreeGrafter"/>
</dbReference>
<evidence type="ECO:0000313" key="11">
    <source>
        <dbReference type="EMBL" id="ALC40731.1"/>
    </source>
</evidence>
<dbReference type="PANTHER" id="PTHR11214:SF314">
    <property type="entry name" value="HEXOSYLTRANSFERASE"/>
    <property type="match status" value="1"/>
</dbReference>
<keyword evidence="9 10" id="KW-0472">Membrane</keyword>
<evidence type="ECO:0000313" key="12">
    <source>
        <dbReference type="Proteomes" id="UP000494163"/>
    </source>
</evidence>
<evidence type="ECO:0000256" key="8">
    <source>
        <dbReference type="ARBA" id="ARBA00023034"/>
    </source>
</evidence>
<evidence type="ECO:0000256" key="4">
    <source>
        <dbReference type="ARBA" id="ARBA00022679"/>
    </source>
</evidence>
<evidence type="ECO:0000256" key="7">
    <source>
        <dbReference type="ARBA" id="ARBA00022989"/>
    </source>
</evidence>
<keyword evidence="4" id="KW-0808">Transferase</keyword>
<keyword evidence="5 10" id="KW-0812">Transmembrane</keyword>
<evidence type="ECO:0000256" key="2">
    <source>
        <dbReference type="ARBA" id="ARBA00008661"/>
    </source>
</evidence>
<proteinExistence type="inferred from homology"/>
<dbReference type="InterPro" id="IPR002659">
    <property type="entry name" value="Glyco_trans_31"/>
</dbReference>
<comment type="similarity">
    <text evidence="2 10">Belongs to the glycosyltransferase 31 family.</text>
</comment>
<reference evidence="11 12" key="1">
    <citation type="submission" date="2015-08" db="EMBL/GenBank/DDBJ databases">
        <title>Ancestral chromatin configuration constrains chromatin evolution on differentiating sex chromosomes in Drosophila.</title>
        <authorList>
            <person name="Zhou Q."/>
            <person name="Bachtrog D."/>
        </authorList>
    </citation>
    <scope>NUCLEOTIDE SEQUENCE [LARGE SCALE GENOMIC DNA]</scope>
    <source>
        <tissue evidence="11">Whole larvae</tissue>
    </source>
</reference>
<keyword evidence="7 10" id="KW-1133">Transmembrane helix</keyword>
<dbReference type="GO" id="GO:0000139">
    <property type="term" value="C:Golgi membrane"/>
    <property type="evidence" value="ECO:0007669"/>
    <property type="project" value="UniProtKB-SubCell"/>
</dbReference>
<evidence type="ECO:0000256" key="9">
    <source>
        <dbReference type="ARBA" id="ARBA00023136"/>
    </source>
</evidence>
<feature type="transmembrane region" description="Helical" evidence="10">
    <location>
        <begin position="72"/>
        <end position="94"/>
    </location>
</feature>
<dbReference type="PANTHER" id="PTHR11214">
    <property type="entry name" value="BETA-1,3-N-ACETYLGLUCOSAMINYLTRANSFERASE"/>
    <property type="match status" value="1"/>
</dbReference>
<comment type="subcellular location">
    <subcellularLocation>
        <location evidence="1 10">Golgi apparatus membrane</location>
        <topology evidence="1 10">Single-pass type II membrane protein</topology>
    </subcellularLocation>
</comment>
<dbReference type="EC" id="2.4.1.-" evidence="10"/>
<dbReference type="Proteomes" id="UP000494163">
    <property type="component" value="Chromosome 2R"/>
</dbReference>
<sequence length="467" mass="53744">MRRIEGYGIYLGNSSHKMLTEEHSSLLLESNGGTTGSSSEDEVDQKHKIRAVPRLRQRARLRNQLPRTLRRLGCYTLSACVVCLMFFIYLPIIFFDVQPRQESLWDWTVNTSRDVKDYVLPQQDTALILPREFCRSKTFLIIAVCTGLNNFDRRQTIRETWGNTTEFNYNAFDKQHGHMAGRFLPVLAERLKLYADYLNNTGDTLNVSVRIVFIIGLGSSQDNETLTRLHNEATQYNDIIQENFLDTYNNLTIKSVMALKQISHSCAKSSAYFLKCDDDTFVNVPNLLHMLLGGTVPLYNDTYGYYDHFSAQVLQPRNRMNATKNVLMGHVFCNVLPVTDTKSKWYMPFYMYQGSSYPKYLSGAGYVLSIDVVQRLYEAALNTTLVYLEDLYITGICAEHAKIKRASHPLFSFVHSQMACAFKGSIIQHQLKEENMLDAWRYVSNYSIQCPPPAYLTQLRLRLRSKC</sequence>
<keyword evidence="6 10" id="KW-0735">Signal-anchor</keyword>
<evidence type="ECO:0000256" key="5">
    <source>
        <dbReference type="ARBA" id="ARBA00022692"/>
    </source>
</evidence>
<evidence type="ECO:0000256" key="10">
    <source>
        <dbReference type="RuleBase" id="RU363063"/>
    </source>
</evidence>
<dbReference type="Pfam" id="PF01762">
    <property type="entry name" value="Galactosyl_T"/>
    <property type="match status" value="2"/>
</dbReference>
<dbReference type="OrthoDB" id="5512589at2759"/>
<dbReference type="STRING" id="30019.A0A0M5J9P9"/>
<name>A0A0M5J9P9_DROBS</name>
<keyword evidence="12" id="KW-1185">Reference proteome</keyword>
<accession>A0A0M5J9P9</accession>
<organism evidence="11 12">
    <name type="scientific">Drosophila busckii</name>
    <name type="common">Fruit fly</name>
    <dbReference type="NCBI Taxonomy" id="30019"/>
    <lineage>
        <taxon>Eukaryota</taxon>
        <taxon>Metazoa</taxon>
        <taxon>Ecdysozoa</taxon>
        <taxon>Arthropoda</taxon>
        <taxon>Hexapoda</taxon>
        <taxon>Insecta</taxon>
        <taxon>Pterygota</taxon>
        <taxon>Neoptera</taxon>
        <taxon>Endopterygota</taxon>
        <taxon>Diptera</taxon>
        <taxon>Brachycera</taxon>
        <taxon>Muscomorpha</taxon>
        <taxon>Ephydroidea</taxon>
        <taxon>Drosophilidae</taxon>
        <taxon>Drosophila</taxon>
    </lineage>
</organism>
<dbReference type="AlphaFoldDB" id="A0A0M5J9P9"/>
<protein>
    <recommendedName>
        <fullName evidence="10">Hexosyltransferase</fullName>
        <ecNumber evidence="10">2.4.1.-</ecNumber>
    </recommendedName>
</protein>
<dbReference type="GO" id="GO:0016758">
    <property type="term" value="F:hexosyltransferase activity"/>
    <property type="evidence" value="ECO:0007669"/>
    <property type="project" value="InterPro"/>
</dbReference>
<keyword evidence="8 10" id="KW-0333">Golgi apparatus</keyword>
<evidence type="ECO:0000256" key="1">
    <source>
        <dbReference type="ARBA" id="ARBA00004323"/>
    </source>
</evidence>
<evidence type="ECO:0000256" key="6">
    <source>
        <dbReference type="ARBA" id="ARBA00022968"/>
    </source>
</evidence>
<gene>
    <name evidence="11" type="ORF">Dbus_chr2Rg310</name>
</gene>